<comment type="caution">
    <text evidence="9">Lacks conserved residue(s) required for the propagation of feature annotation.</text>
</comment>
<sequence length="345" mass="37635">MARIWFLTQFIQSACFAASFPASESNLIKAAGVSHSQRAAGVFMFIEGGEYTFNFTSARAACLSLNVTIATTEQMMRALQQGLETCKYGWIAEQIAAIPRITPNKNCGKGQTELVLWPGSTDRKFAVFCFNASDIEETSSASKAAPQTSSSSPTTPIALTQTPTATTTELTSTKEEPKMTKPPKDTSSTLLLNPLVEMTRSTGIFSTSTSLETSSTRFPTSPSHPTTVTTFVSSTSVPELLHNVSSARPSLEAVPTALIILGVILLLLAAAGVVWYYKLNIFTIWSMGQQKDDTETEMWKHNDSEMILHSQHGAEEDDAYEESDRKYSSDITLCVNPDIKAMYTE</sequence>
<feature type="chain" id="PRO_5043966920" evidence="12">
    <location>
        <begin position="18"/>
        <end position="345"/>
    </location>
</feature>
<keyword evidence="5 11" id="KW-0472">Membrane</keyword>
<gene>
    <name evidence="14" type="ORF">JOB18_024808</name>
</gene>
<comment type="subcellular location">
    <subcellularLocation>
        <location evidence="1">Membrane</location>
        <topology evidence="1">Single-pass membrane protein</topology>
    </subcellularLocation>
</comment>
<dbReference type="InterPro" id="IPR000538">
    <property type="entry name" value="Link_dom"/>
</dbReference>
<evidence type="ECO:0000256" key="4">
    <source>
        <dbReference type="ARBA" id="ARBA00022989"/>
    </source>
</evidence>
<keyword evidence="8" id="KW-0325">Glycoprotein</keyword>
<keyword evidence="2 11" id="KW-0812">Transmembrane</keyword>
<keyword evidence="7 14" id="KW-0675">Receptor</keyword>
<evidence type="ECO:0000256" key="9">
    <source>
        <dbReference type="PROSITE-ProRule" id="PRU00323"/>
    </source>
</evidence>
<dbReference type="PROSITE" id="PS50963">
    <property type="entry name" value="LINK_2"/>
    <property type="match status" value="1"/>
</dbReference>
<dbReference type="GO" id="GO:0007155">
    <property type="term" value="P:cell adhesion"/>
    <property type="evidence" value="ECO:0007669"/>
    <property type="project" value="InterPro"/>
</dbReference>
<dbReference type="Pfam" id="PF00193">
    <property type="entry name" value="Xlink"/>
    <property type="match status" value="1"/>
</dbReference>
<evidence type="ECO:0000256" key="6">
    <source>
        <dbReference type="ARBA" id="ARBA00023157"/>
    </source>
</evidence>
<evidence type="ECO:0000313" key="15">
    <source>
        <dbReference type="Proteomes" id="UP000693946"/>
    </source>
</evidence>
<accession>A0AAV6SZK5</accession>
<feature type="domain" description="Link" evidence="13">
    <location>
        <begin position="41"/>
        <end position="131"/>
    </location>
</feature>
<evidence type="ECO:0000256" key="12">
    <source>
        <dbReference type="SAM" id="SignalP"/>
    </source>
</evidence>
<dbReference type="Proteomes" id="UP000693946">
    <property type="component" value="Linkage Group LG10"/>
</dbReference>
<dbReference type="InterPro" id="IPR043210">
    <property type="entry name" value="CD44_antigen-like"/>
</dbReference>
<dbReference type="GO" id="GO:0005886">
    <property type="term" value="C:plasma membrane"/>
    <property type="evidence" value="ECO:0007669"/>
    <property type="project" value="TreeGrafter"/>
</dbReference>
<proteinExistence type="predicted"/>
<evidence type="ECO:0000256" key="7">
    <source>
        <dbReference type="ARBA" id="ARBA00023170"/>
    </source>
</evidence>
<feature type="signal peptide" evidence="12">
    <location>
        <begin position="1"/>
        <end position="17"/>
    </location>
</feature>
<evidence type="ECO:0000256" key="1">
    <source>
        <dbReference type="ARBA" id="ARBA00004167"/>
    </source>
</evidence>
<dbReference type="PROSITE" id="PS01241">
    <property type="entry name" value="LINK_1"/>
    <property type="match status" value="1"/>
</dbReference>
<evidence type="ECO:0000256" key="10">
    <source>
        <dbReference type="SAM" id="MobiDB-lite"/>
    </source>
</evidence>
<dbReference type="GO" id="GO:0005540">
    <property type="term" value="F:hyaluronic acid binding"/>
    <property type="evidence" value="ECO:0007669"/>
    <property type="project" value="InterPro"/>
</dbReference>
<feature type="compositionally biased region" description="Basic and acidic residues" evidence="10">
    <location>
        <begin position="172"/>
        <end position="184"/>
    </location>
</feature>
<evidence type="ECO:0000256" key="11">
    <source>
        <dbReference type="SAM" id="Phobius"/>
    </source>
</evidence>
<name>A0AAV6SZK5_SOLSE</name>
<dbReference type="SMART" id="SM00445">
    <property type="entry name" value="LINK"/>
    <property type="match status" value="1"/>
</dbReference>
<evidence type="ECO:0000313" key="14">
    <source>
        <dbReference type="EMBL" id="KAG7522540.1"/>
    </source>
</evidence>
<feature type="compositionally biased region" description="Low complexity" evidence="10">
    <location>
        <begin position="139"/>
        <end position="171"/>
    </location>
</feature>
<keyword evidence="15" id="KW-1185">Reference proteome</keyword>
<dbReference type="GO" id="GO:0004888">
    <property type="term" value="F:transmembrane signaling receptor activity"/>
    <property type="evidence" value="ECO:0007669"/>
    <property type="project" value="TreeGrafter"/>
</dbReference>
<organism evidence="14 15">
    <name type="scientific">Solea senegalensis</name>
    <name type="common">Senegalese sole</name>
    <dbReference type="NCBI Taxonomy" id="28829"/>
    <lineage>
        <taxon>Eukaryota</taxon>
        <taxon>Metazoa</taxon>
        <taxon>Chordata</taxon>
        <taxon>Craniata</taxon>
        <taxon>Vertebrata</taxon>
        <taxon>Euteleostomi</taxon>
        <taxon>Actinopterygii</taxon>
        <taxon>Neopterygii</taxon>
        <taxon>Teleostei</taxon>
        <taxon>Neoteleostei</taxon>
        <taxon>Acanthomorphata</taxon>
        <taxon>Carangaria</taxon>
        <taxon>Pleuronectiformes</taxon>
        <taxon>Pleuronectoidei</taxon>
        <taxon>Soleidae</taxon>
        <taxon>Solea</taxon>
    </lineage>
</organism>
<protein>
    <submittedName>
        <fullName evidence="14">Lymphatic vessel endothelial hyaluronic acid receptor 1-like</fullName>
    </submittedName>
</protein>
<keyword evidence="6 9" id="KW-1015">Disulfide bond</keyword>
<keyword evidence="4 11" id="KW-1133">Transmembrane helix</keyword>
<feature type="transmembrane region" description="Helical" evidence="11">
    <location>
        <begin position="253"/>
        <end position="277"/>
    </location>
</feature>
<evidence type="ECO:0000256" key="2">
    <source>
        <dbReference type="ARBA" id="ARBA00022692"/>
    </source>
</evidence>
<evidence type="ECO:0000256" key="3">
    <source>
        <dbReference type="ARBA" id="ARBA00022729"/>
    </source>
</evidence>
<keyword evidence="3 12" id="KW-0732">Signal</keyword>
<comment type="caution">
    <text evidence="14">The sequence shown here is derived from an EMBL/GenBank/DDBJ whole genome shotgun (WGS) entry which is preliminary data.</text>
</comment>
<evidence type="ECO:0000256" key="5">
    <source>
        <dbReference type="ARBA" id="ARBA00023136"/>
    </source>
</evidence>
<evidence type="ECO:0000259" key="13">
    <source>
        <dbReference type="PROSITE" id="PS50963"/>
    </source>
</evidence>
<dbReference type="EMBL" id="JAGKHQ010000002">
    <property type="protein sequence ID" value="KAG7522540.1"/>
    <property type="molecule type" value="Genomic_DNA"/>
</dbReference>
<dbReference type="PANTHER" id="PTHR10225:SF2">
    <property type="entry name" value="LYMPHATIC VESSEL ENDOTHELIAL HYALURONIC ACID RECEPTOR 1"/>
    <property type="match status" value="1"/>
</dbReference>
<feature type="region of interest" description="Disordered" evidence="10">
    <location>
        <begin position="139"/>
        <end position="188"/>
    </location>
</feature>
<feature type="disulfide bond" evidence="9">
    <location>
        <begin position="86"/>
        <end position="107"/>
    </location>
</feature>
<reference evidence="14 15" key="1">
    <citation type="journal article" date="2021" name="Sci. Rep.">
        <title>Chromosome anchoring in Senegalese sole (Solea senegalensis) reveals sex-associated markers and genome rearrangements in flatfish.</title>
        <authorList>
            <person name="Guerrero-Cozar I."/>
            <person name="Gomez-Garrido J."/>
            <person name="Berbel C."/>
            <person name="Martinez-Blanch J.F."/>
            <person name="Alioto T."/>
            <person name="Claros M.G."/>
            <person name="Gagnaire P.A."/>
            <person name="Manchado M."/>
        </authorList>
    </citation>
    <scope>NUCLEOTIDE SEQUENCE [LARGE SCALE GENOMIC DNA]</scope>
    <source>
        <strain evidence="14">Sse05_10M</strain>
    </source>
</reference>
<evidence type="ECO:0000256" key="8">
    <source>
        <dbReference type="ARBA" id="ARBA00023180"/>
    </source>
</evidence>
<dbReference type="AlphaFoldDB" id="A0AAV6SZK5"/>
<dbReference type="PANTHER" id="PTHR10225">
    <property type="entry name" value="HYALURONAN RECEPTOR"/>
    <property type="match status" value="1"/>
</dbReference>